<dbReference type="SUPFAM" id="SSF111321">
    <property type="entry name" value="AF1104-like"/>
    <property type="match status" value="1"/>
</dbReference>
<dbReference type="InterPro" id="IPR014444">
    <property type="entry name" value="PH1575-like"/>
</dbReference>
<reference evidence="2 3" key="1">
    <citation type="submission" date="2022-08" db="EMBL/GenBank/DDBJ databases">
        <title>Genome Sequence of the sulphate-reducing bacterium, Pseudodesulfovibrio sp. SYK.</title>
        <authorList>
            <person name="Kondo R."/>
            <person name="Kataoka T."/>
        </authorList>
    </citation>
    <scope>NUCLEOTIDE SEQUENCE [LARGE SCALE GENOMIC DNA]</scope>
    <source>
        <strain evidence="2 3">SYK</strain>
    </source>
</reference>
<organism evidence="2 3">
    <name type="scientific">Pseudodesulfovibrio nedwellii</name>
    <dbReference type="NCBI Taxonomy" id="2973072"/>
    <lineage>
        <taxon>Bacteria</taxon>
        <taxon>Pseudomonadati</taxon>
        <taxon>Thermodesulfobacteriota</taxon>
        <taxon>Desulfovibrionia</taxon>
        <taxon>Desulfovibrionales</taxon>
        <taxon>Desulfovibrionaceae</taxon>
    </lineage>
</organism>
<gene>
    <name evidence="2" type="ORF">SYK_07950</name>
</gene>
<dbReference type="Gene3D" id="1.10.285.20">
    <property type="entry name" value="Uncharacterised protein PF01937, DUF89, domain 2"/>
    <property type="match status" value="1"/>
</dbReference>
<dbReference type="InterPro" id="IPR002791">
    <property type="entry name" value="ARMT1-like_metal-bd"/>
</dbReference>
<protein>
    <recommendedName>
        <fullName evidence="1">Damage-control phosphatase ARMT1-like metal-binding domain-containing protein</fullName>
    </recommendedName>
</protein>
<evidence type="ECO:0000313" key="3">
    <source>
        <dbReference type="Proteomes" id="UP001317742"/>
    </source>
</evidence>
<proteinExistence type="predicted"/>
<dbReference type="InterPro" id="IPR036075">
    <property type="entry name" value="ARMT-1-like_metal-bd_sf"/>
</dbReference>
<name>A0ABN6RZK8_9BACT</name>
<accession>A0ABN6RZK8</accession>
<evidence type="ECO:0000313" key="2">
    <source>
        <dbReference type="EMBL" id="BDQ36435.1"/>
    </source>
</evidence>
<feature type="domain" description="Damage-control phosphatase ARMT1-like metal-binding" evidence="1">
    <location>
        <begin position="4"/>
        <end position="282"/>
    </location>
</feature>
<keyword evidence="3" id="KW-1185">Reference proteome</keyword>
<dbReference type="Pfam" id="PF01937">
    <property type="entry name" value="ARMT1-like_dom"/>
    <property type="match status" value="1"/>
</dbReference>
<sequence>MDTALDCMPCFMKMAVREARLACPDDIVLQQDIVVEWGKTLAKLDLNDPPPAIARHLAELIRIKTGCGDLYRDDKDEANRCVAALMPGLEARIAQERANDDGDALALALEFAIIGNYIDRGVELEFDLEEEISNVARTISPEVLNSLKGDIFSGAKVLILGDNTGEIVLDKLLVKEFKRMGCDVTFAVRSYPVINDATMEDAVTVGMTRLCRVVESGVDTPGTILERCTPEFLKIMEQADVILSKGLGNFEALDGRWPGIYCAFKVKCKRIAEKTGLDLGTSVFYKTKVDETDDRDGGVPDASSD</sequence>
<dbReference type="RefSeq" id="WP_281762335.1">
    <property type="nucleotide sequence ID" value="NZ_AP026709.1"/>
</dbReference>
<dbReference type="EMBL" id="AP026709">
    <property type="protein sequence ID" value="BDQ36435.1"/>
    <property type="molecule type" value="Genomic_DNA"/>
</dbReference>
<evidence type="ECO:0000259" key="1">
    <source>
        <dbReference type="Pfam" id="PF01937"/>
    </source>
</evidence>
<dbReference type="Gene3D" id="3.40.50.10880">
    <property type="entry name" value="Uncharacterised protein PF01937, DUF89, domain 3"/>
    <property type="match status" value="1"/>
</dbReference>
<dbReference type="PIRSF" id="PIRSF006593">
    <property type="entry name" value="UCP006593"/>
    <property type="match status" value="1"/>
</dbReference>
<dbReference type="Proteomes" id="UP001317742">
    <property type="component" value="Chromosome"/>
</dbReference>